<feature type="chain" id="PRO_5035284946" description="PepSY domain-containing protein" evidence="1">
    <location>
        <begin position="20"/>
        <end position="78"/>
    </location>
</feature>
<evidence type="ECO:0000313" key="2">
    <source>
        <dbReference type="EMBL" id="MBD0831394.1"/>
    </source>
</evidence>
<name>A0A8J6Q1Y3_9FLAO</name>
<evidence type="ECO:0000313" key="3">
    <source>
        <dbReference type="Proteomes" id="UP000600588"/>
    </source>
</evidence>
<dbReference type="EMBL" id="JACVXB010000001">
    <property type="protein sequence ID" value="MBD0831394.1"/>
    <property type="molecule type" value="Genomic_DNA"/>
</dbReference>
<protein>
    <recommendedName>
        <fullName evidence="4">PepSY domain-containing protein</fullName>
    </recommendedName>
</protein>
<keyword evidence="3" id="KW-1185">Reference proteome</keyword>
<dbReference type="Proteomes" id="UP000600588">
    <property type="component" value="Unassembled WGS sequence"/>
</dbReference>
<evidence type="ECO:0000256" key="1">
    <source>
        <dbReference type="SAM" id="SignalP"/>
    </source>
</evidence>
<dbReference type="RefSeq" id="WP_188229154.1">
    <property type="nucleotide sequence ID" value="NZ_JACVXB010000001.1"/>
</dbReference>
<proteinExistence type="predicted"/>
<evidence type="ECO:0008006" key="4">
    <source>
        <dbReference type="Google" id="ProtNLM"/>
    </source>
</evidence>
<organism evidence="2 3">
    <name type="scientific">Aestuariibaculum sediminum</name>
    <dbReference type="NCBI Taxonomy" id="2770637"/>
    <lineage>
        <taxon>Bacteria</taxon>
        <taxon>Pseudomonadati</taxon>
        <taxon>Bacteroidota</taxon>
        <taxon>Flavobacteriia</taxon>
        <taxon>Flavobacteriales</taxon>
        <taxon>Flavobacteriaceae</taxon>
    </lineage>
</organism>
<reference evidence="2 3" key="1">
    <citation type="submission" date="2020-09" db="EMBL/GenBank/DDBJ databases">
        <title>TT11 complete genome.</title>
        <authorList>
            <person name="Wu Z."/>
        </authorList>
    </citation>
    <scope>NUCLEOTIDE SEQUENCE [LARGE SCALE GENOMIC DNA]</scope>
    <source>
        <strain evidence="2 3">TT11</strain>
    </source>
</reference>
<gene>
    <name evidence="2" type="ORF">ICJ83_04530</name>
</gene>
<dbReference type="AlphaFoldDB" id="A0A8J6Q1Y3"/>
<accession>A0A8J6Q1Y3</accession>
<keyword evidence="1" id="KW-0732">Signal</keyword>
<feature type="signal peptide" evidence="1">
    <location>
        <begin position="1"/>
        <end position="19"/>
    </location>
</feature>
<comment type="caution">
    <text evidence="2">The sequence shown here is derived from an EMBL/GenBank/DDBJ whole genome shotgun (WGS) entry which is preliminary data.</text>
</comment>
<sequence>MKKLLLFTGMLLLAVSAKAVELNLNLNNPDVRKCLIDSANEEGWELKAKYLDENDKVVLVFKKDGQVVEYTGNQKLEY</sequence>